<organism evidence="1 2">
    <name type="scientific">Paenalkalicoccus suaedae</name>
    <dbReference type="NCBI Taxonomy" id="2592382"/>
    <lineage>
        <taxon>Bacteria</taxon>
        <taxon>Bacillati</taxon>
        <taxon>Bacillota</taxon>
        <taxon>Bacilli</taxon>
        <taxon>Bacillales</taxon>
        <taxon>Bacillaceae</taxon>
        <taxon>Paenalkalicoccus</taxon>
    </lineage>
</organism>
<dbReference type="KEGG" id="psua:FLK61_33765"/>
<dbReference type="AlphaFoldDB" id="A0A859F950"/>
<gene>
    <name evidence="1" type="ORF">FLK61_33765</name>
</gene>
<proteinExistence type="predicted"/>
<accession>A0A859F950</accession>
<dbReference type="RefSeq" id="WP_176007610.1">
    <property type="nucleotide sequence ID" value="NZ_CP041372.2"/>
</dbReference>
<name>A0A859F950_9BACI</name>
<protein>
    <submittedName>
        <fullName evidence="1">Uncharacterized protein</fullName>
    </submittedName>
</protein>
<evidence type="ECO:0000313" key="2">
    <source>
        <dbReference type="Proteomes" id="UP000318138"/>
    </source>
</evidence>
<reference evidence="2" key="1">
    <citation type="submission" date="2019-07" db="EMBL/GenBank/DDBJ databases">
        <title>Bacillus alkalisoli sp. nov. isolated from saline soil.</title>
        <authorList>
            <person name="Sun J.-Q."/>
            <person name="Xu L."/>
        </authorList>
    </citation>
    <scope>NUCLEOTIDE SEQUENCE [LARGE SCALE GENOMIC DNA]</scope>
    <source>
        <strain evidence="2">M4U3P1</strain>
    </source>
</reference>
<keyword evidence="2" id="KW-1185">Reference proteome</keyword>
<dbReference type="Proteomes" id="UP000318138">
    <property type="component" value="Chromosome"/>
</dbReference>
<evidence type="ECO:0000313" key="1">
    <source>
        <dbReference type="EMBL" id="QKS69593.1"/>
    </source>
</evidence>
<dbReference type="EMBL" id="CP041372">
    <property type="protein sequence ID" value="QKS69593.1"/>
    <property type="molecule type" value="Genomic_DNA"/>
</dbReference>
<sequence>MRKIYFDQMTGSVIMTINNNDSVETDRERHPILTNAGVVFAHGNVNLMHITPMLKREHMQEQRRGPKGDKGIRVHKVRKVHRENVAIKVSRVLEEIEVIKETPPILG</sequence>